<dbReference type="InterPro" id="IPR032706">
    <property type="entry name" value="Spt6_HHH"/>
</dbReference>
<reference evidence="15 16" key="1">
    <citation type="submission" date="2014-04" db="EMBL/GenBank/DDBJ databases">
        <authorList>
            <consortium name="DOE Joint Genome Institute"/>
            <person name="Kuo A."/>
            <person name="Girlanda M."/>
            <person name="Perotto S."/>
            <person name="Kohler A."/>
            <person name="Nagy L.G."/>
            <person name="Floudas D."/>
            <person name="Copeland A."/>
            <person name="Barry K.W."/>
            <person name="Cichocki N."/>
            <person name="Veneault-Fourrey C."/>
            <person name="LaButti K."/>
            <person name="Lindquist E.A."/>
            <person name="Lipzen A."/>
            <person name="Lundell T."/>
            <person name="Morin E."/>
            <person name="Murat C."/>
            <person name="Sun H."/>
            <person name="Tunlid A."/>
            <person name="Henrissat B."/>
            <person name="Grigoriev I.V."/>
            <person name="Hibbett D.S."/>
            <person name="Martin F."/>
            <person name="Nordberg H.P."/>
            <person name="Cantor M.N."/>
            <person name="Hua S.X."/>
        </authorList>
    </citation>
    <scope>NUCLEOTIDE SEQUENCE [LARGE SCALE GENOMIC DNA]</scope>
    <source>
        <strain evidence="15 16">MUT 4182</strain>
    </source>
</reference>
<feature type="compositionally biased region" description="Polar residues" evidence="12">
    <location>
        <begin position="824"/>
        <end position="838"/>
    </location>
</feature>
<feature type="compositionally biased region" description="Polar residues" evidence="12">
    <location>
        <begin position="1562"/>
        <end position="1582"/>
    </location>
</feature>
<dbReference type="InterPro" id="IPR028231">
    <property type="entry name" value="Spt6_YqgF"/>
</dbReference>
<evidence type="ECO:0000259" key="14">
    <source>
        <dbReference type="PROSITE" id="PS50126"/>
    </source>
</evidence>
<evidence type="ECO:0000256" key="5">
    <source>
        <dbReference type="ARBA" id="ARBA00022454"/>
    </source>
</evidence>
<dbReference type="InterPro" id="IPR023319">
    <property type="entry name" value="Tex-like_HTH_dom_sf"/>
</dbReference>
<feature type="compositionally biased region" description="Low complexity" evidence="12">
    <location>
        <begin position="899"/>
        <end position="909"/>
    </location>
</feature>
<dbReference type="InterPro" id="IPR023323">
    <property type="entry name" value="Tex-like_dom_sf"/>
</dbReference>
<evidence type="ECO:0000313" key="16">
    <source>
        <dbReference type="Proteomes" id="UP000054248"/>
    </source>
</evidence>
<evidence type="ECO:0000259" key="13">
    <source>
        <dbReference type="PROSITE" id="PS50001"/>
    </source>
</evidence>
<dbReference type="GO" id="GO:0034728">
    <property type="term" value="P:nucleosome organization"/>
    <property type="evidence" value="ECO:0007669"/>
    <property type="project" value="TreeGrafter"/>
</dbReference>
<dbReference type="Gene3D" id="2.40.50.140">
    <property type="entry name" value="Nucleic acid-binding proteins"/>
    <property type="match status" value="1"/>
</dbReference>
<feature type="domain" description="S1 motif" evidence="14">
    <location>
        <begin position="1223"/>
        <end position="1292"/>
    </location>
</feature>
<dbReference type="Gene3D" id="3.30.505.10">
    <property type="entry name" value="SH2 domain"/>
    <property type="match status" value="2"/>
</dbReference>
<feature type="compositionally biased region" description="Acidic residues" evidence="12">
    <location>
        <begin position="30"/>
        <end position="65"/>
    </location>
</feature>
<feature type="compositionally biased region" description="Basic and acidic residues" evidence="12">
    <location>
        <begin position="66"/>
        <end position="75"/>
    </location>
</feature>
<feature type="region of interest" description="Disordered" evidence="12">
    <location>
        <begin position="1088"/>
        <end position="1111"/>
    </location>
</feature>
<dbReference type="Proteomes" id="UP000054248">
    <property type="component" value="Unassembled WGS sequence"/>
</dbReference>
<dbReference type="SUPFAM" id="SSF53098">
    <property type="entry name" value="Ribonuclease H-like"/>
    <property type="match status" value="2"/>
</dbReference>
<dbReference type="Gene3D" id="1.10.3500.10">
    <property type="entry name" value="Tex N-terminal region-like"/>
    <property type="match status" value="1"/>
</dbReference>
<evidence type="ECO:0000256" key="9">
    <source>
        <dbReference type="ARBA" id="ARBA00093389"/>
    </source>
</evidence>
<dbReference type="InterPro" id="IPR035019">
    <property type="entry name" value="Spt6_SH2_N"/>
</dbReference>
<evidence type="ECO:0000256" key="12">
    <source>
        <dbReference type="SAM" id="MobiDB-lite"/>
    </source>
</evidence>
<feature type="region of interest" description="Disordered" evidence="12">
    <location>
        <begin position="808"/>
        <end position="926"/>
    </location>
</feature>
<dbReference type="Gene3D" id="1.10.10.650">
    <property type="entry name" value="RuvA domain 2-like"/>
    <property type="match status" value="1"/>
</dbReference>
<dbReference type="CDD" id="cd09918">
    <property type="entry name" value="SH2_Nterm_SPT6_like"/>
    <property type="match status" value="1"/>
</dbReference>
<feature type="domain" description="SH2" evidence="13">
    <location>
        <begin position="1339"/>
        <end position="1426"/>
    </location>
</feature>
<feature type="compositionally biased region" description="Pro residues" evidence="12">
    <location>
        <begin position="1648"/>
        <end position="1659"/>
    </location>
</feature>
<dbReference type="InterPro" id="IPR037027">
    <property type="entry name" value="YqgF/RNaseH-like_dom_sf"/>
</dbReference>
<dbReference type="InterPro" id="IPR000980">
    <property type="entry name" value="SH2"/>
</dbReference>
<dbReference type="SMART" id="SM00252">
    <property type="entry name" value="SH2"/>
    <property type="match status" value="1"/>
</dbReference>
<evidence type="ECO:0000256" key="4">
    <source>
        <dbReference type="ARBA" id="ARBA00020248"/>
    </source>
</evidence>
<feature type="compositionally biased region" description="Acidic residues" evidence="12">
    <location>
        <begin position="184"/>
        <end position="194"/>
    </location>
</feature>
<dbReference type="GO" id="GO:0005694">
    <property type="term" value="C:chromosome"/>
    <property type="evidence" value="ECO:0007669"/>
    <property type="project" value="UniProtKB-SubCell"/>
</dbReference>
<dbReference type="Pfam" id="PF14632">
    <property type="entry name" value="SPT6_acidic"/>
    <property type="match status" value="1"/>
</dbReference>
<name>A0A0C3LFK0_9AGAM</name>
<dbReference type="CDD" id="cd00164">
    <property type="entry name" value="S1_like"/>
    <property type="match status" value="1"/>
</dbReference>
<dbReference type="InterPro" id="IPR035420">
    <property type="entry name" value="Spt6_SH2"/>
</dbReference>
<evidence type="ECO:0000256" key="6">
    <source>
        <dbReference type="ARBA" id="ARBA00022999"/>
    </source>
</evidence>
<feature type="compositionally biased region" description="Basic and acidic residues" evidence="12">
    <location>
        <begin position="1"/>
        <end position="20"/>
    </location>
</feature>
<feature type="region of interest" description="Disordered" evidence="12">
    <location>
        <begin position="184"/>
        <end position="210"/>
    </location>
</feature>
<protein>
    <recommendedName>
        <fullName evidence="4 10">Transcription elongation factor Spt6</fullName>
    </recommendedName>
</protein>
<evidence type="ECO:0000256" key="3">
    <source>
        <dbReference type="ARBA" id="ARBA00009253"/>
    </source>
</evidence>
<evidence type="ECO:0000256" key="1">
    <source>
        <dbReference type="ARBA" id="ARBA00004123"/>
    </source>
</evidence>
<dbReference type="EMBL" id="KN823182">
    <property type="protein sequence ID" value="KIO20227.1"/>
    <property type="molecule type" value="Genomic_DNA"/>
</dbReference>
<dbReference type="FunFam" id="3.30.505.10:FF:000056">
    <property type="entry name" value="Transcription elongation factor Spt6"/>
    <property type="match status" value="1"/>
</dbReference>
<reference evidence="16" key="2">
    <citation type="submission" date="2015-01" db="EMBL/GenBank/DDBJ databases">
        <title>Evolutionary Origins and Diversification of the Mycorrhizal Mutualists.</title>
        <authorList>
            <consortium name="DOE Joint Genome Institute"/>
            <consortium name="Mycorrhizal Genomics Consortium"/>
            <person name="Kohler A."/>
            <person name="Kuo A."/>
            <person name="Nagy L.G."/>
            <person name="Floudas D."/>
            <person name="Copeland A."/>
            <person name="Barry K.W."/>
            <person name="Cichocki N."/>
            <person name="Veneault-Fourrey C."/>
            <person name="LaButti K."/>
            <person name="Lindquist E.A."/>
            <person name="Lipzen A."/>
            <person name="Lundell T."/>
            <person name="Morin E."/>
            <person name="Murat C."/>
            <person name="Riley R."/>
            <person name="Ohm R."/>
            <person name="Sun H."/>
            <person name="Tunlid A."/>
            <person name="Henrissat B."/>
            <person name="Grigoriev I.V."/>
            <person name="Hibbett D.S."/>
            <person name="Martin F."/>
        </authorList>
    </citation>
    <scope>NUCLEOTIDE SEQUENCE [LARGE SCALE GENOMIC DNA]</scope>
    <source>
        <strain evidence="16">MUT 4182</strain>
    </source>
</reference>
<dbReference type="Pfam" id="PF14635">
    <property type="entry name" value="HHH_7"/>
    <property type="match status" value="1"/>
</dbReference>
<dbReference type="SUPFAM" id="SSF55550">
    <property type="entry name" value="SH2 domain"/>
    <property type="match status" value="1"/>
</dbReference>
<dbReference type="OrthoDB" id="995477at2759"/>
<dbReference type="Pfam" id="PF14639">
    <property type="entry name" value="YqgF"/>
    <property type="match status" value="2"/>
</dbReference>
<accession>A0A0C3LFK0</accession>
<dbReference type="SMART" id="SM00316">
    <property type="entry name" value="S1"/>
    <property type="match status" value="1"/>
</dbReference>
<dbReference type="PANTHER" id="PTHR10145">
    <property type="entry name" value="TRANSCRIPTION ELONGATION FACTOR SPT6"/>
    <property type="match status" value="1"/>
</dbReference>
<dbReference type="SUPFAM" id="SSF50249">
    <property type="entry name" value="Nucleic acid-binding proteins"/>
    <property type="match status" value="1"/>
</dbReference>
<dbReference type="PANTHER" id="PTHR10145:SF6">
    <property type="entry name" value="TRANSCRIPTION ELONGATION FACTOR SPT6"/>
    <property type="match status" value="1"/>
</dbReference>
<evidence type="ECO:0000256" key="7">
    <source>
        <dbReference type="ARBA" id="ARBA00023163"/>
    </source>
</evidence>
<dbReference type="Pfam" id="PF14633">
    <property type="entry name" value="SH2_2"/>
    <property type="match status" value="1"/>
</dbReference>
<keyword evidence="16" id="KW-1185">Reference proteome</keyword>
<dbReference type="InterPro" id="IPR003029">
    <property type="entry name" value="S1_domain"/>
</dbReference>
<comment type="subcellular location">
    <subcellularLocation>
        <location evidence="2">Chromosome</location>
    </subcellularLocation>
    <subcellularLocation>
        <location evidence="1 10">Nucleus</location>
    </subcellularLocation>
</comment>
<evidence type="ECO:0000256" key="8">
    <source>
        <dbReference type="ARBA" id="ARBA00023242"/>
    </source>
</evidence>
<feature type="compositionally biased region" description="Acidic residues" evidence="12">
    <location>
        <begin position="105"/>
        <end position="118"/>
    </location>
</feature>
<evidence type="ECO:0000256" key="11">
    <source>
        <dbReference type="PROSITE-ProRule" id="PRU00191"/>
    </source>
</evidence>
<dbReference type="GO" id="GO:0042393">
    <property type="term" value="F:histone binding"/>
    <property type="evidence" value="ECO:0007669"/>
    <property type="project" value="TreeGrafter"/>
</dbReference>
<organism evidence="15 16">
    <name type="scientific">Tulasnella calospora MUT 4182</name>
    <dbReference type="NCBI Taxonomy" id="1051891"/>
    <lineage>
        <taxon>Eukaryota</taxon>
        <taxon>Fungi</taxon>
        <taxon>Dikarya</taxon>
        <taxon>Basidiomycota</taxon>
        <taxon>Agaricomycotina</taxon>
        <taxon>Agaricomycetes</taxon>
        <taxon>Cantharellales</taxon>
        <taxon>Tulasnellaceae</taxon>
        <taxon>Tulasnella</taxon>
    </lineage>
</organism>
<dbReference type="InterPro" id="IPR049540">
    <property type="entry name" value="Spt6-like_S1"/>
</dbReference>
<dbReference type="InterPro" id="IPR028088">
    <property type="entry name" value="Spt6_HTH_DNA-bd_dom"/>
</dbReference>
<dbReference type="Pfam" id="PF22706">
    <property type="entry name" value="Tex_central_region"/>
    <property type="match status" value="1"/>
</dbReference>
<dbReference type="STRING" id="1051891.A0A0C3LFK0"/>
<evidence type="ECO:0000313" key="15">
    <source>
        <dbReference type="EMBL" id="KIO20227.1"/>
    </source>
</evidence>
<dbReference type="InterPro" id="IPR012340">
    <property type="entry name" value="NA-bd_OB-fold"/>
</dbReference>
<comment type="similarity">
    <text evidence="3 10">Belongs to the SPT6 family.</text>
</comment>
<dbReference type="FunFam" id="1.10.150.850:FF:000001">
    <property type="entry name" value="Transcription elongation factor spt6"/>
    <property type="match status" value="1"/>
</dbReference>
<dbReference type="InterPro" id="IPR010994">
    <property type="entry name" value="RuvA_2-like"/>
</dbReference>
<feature type="region of interest" description="Disordered" evidence="12">
    <location>
        <begin position="1"/>
        <end position="160"/>
    </location>
</feature>
<sequence length="1688" mass="188153">MEVQDVDMRGPDDIDMHVAEAAEMALDPQAAEEDEEAAGSDEPGEPTADDDEDEDSSEEEEENEEEMRKVAKDFIVDEIEEEESEEDLRETKRRRKKRRHRHREEEEDLDDDDRELMEENMGYRPGRKLTRVRRGRIGSDDGSASPEPAPSRQATRVDDLQNIWEEEQRDDDMEEADYMDDFIVDEGEEGELDEEERKERRRAERERRRAMGARPDMDGIDAAAWDEIFEVFGDGRDYDWALEGEEANEETEEAVKPDMKYTDVFEPSEIKARHLTEDDDIIRMTDIPERMQLSSSSLSPSATLTLHDDFDFSQHLSAAAAWVAMRISPRITRDFFRQGAPHQALLTPLIIAISRILEFMLIRNFEVPYIYTHHHDLISHFDYEKRVMTELLSRDELWRVGILGMKFRALTERKEILYKTYEKMGVNDDYFDSDLKDHLDSIEAVADASEWLGMKYRQALKDAVEMPEDDSVDVSKRIKKPTRTSPYETAKSTIASKLAEGFGISSAEIVRNFISKAKKSSTTDQDVTPVAYANEFVTDGPAGVIRDAEKQLELARLIIATEIGKDPVLRQRIRTLFEGSAVISCLPTERGNEKIDEFHPYMNFKFLKEKPIEKMKDSPQFLHILQAEHDHLITVQIKLHDQAQHVLERDLSNAFFSDGTGPVSKGWNAERKLVVTEALEKHLLPLGIKWAREWLREEIEDSLAKKCGDSLQDRINRAPYRTEDIEPGDVPSVMAVSWGKGDPQKDAVHIVVLDEEGRLRDHLKLDNLLDEELKEQFTELIKRRNPDVIVVGGFTASTKKLMDQVKLLVNGPPDPAETKAAPNGQPSSKQQASSSEPNGNWGAAASDGWGATGSQSNDPWGAPASQSSNADPWGATPGGDWGSAAASGDWANPSAEQTPAANPASSSSPERPKSKEKSKEKEERKTPIIYVNDEVARIYQHSKRAEDEYGRIPLLGRYCVGLARYVQSPLNEYASLGSDLAAMSFDECQTLVPKDKLFVAFERALVNVVNTVGVDINRAVIDSYYQTLLPFVAGLGPRKAEQLLQRISTLGGTLVNRSQLIHENVLGMTVFLNCSGFLRISRDMSYRKSSSKKRKNKDSTDAVPDPLDDTRIHPEDYDLAKQMALDALEIDQDDVEDDAHAAQLIGKLMEDPDNAKKLNVLNLDDFAATLFKTQGKEKRHTLDMIKQELLRPFGERRKEFLLPDKWDILTMLTGETESTLQRGKIVSVSVARVKSNFVAVRMDSGLDGVLAAKYLSNDGHAIPEQVVQKGQTIPAVIIAVYVDEFRVEFSARPMDIQTGDAHTRRIPLDECYDKVLMERNKDIADRKKRREVDQIRRIIKHPNFHNLNYKQAEELLSHQQRGDVVIRPSTKGPDHLAVTWKVDDGLYQHIDVVEPNADITSQTVGSHLVVDGKYQFSDLDELIVNHVKAMARKVEELMAHDKFNGKPTDSEIHVDLDQKIRSMRTIRSVYAFGLNRSRPGCFNLHFKANTMSPIQTLLVKVNPNGYLLDGQEFESVAKLCDGFKTKVGRMGGAPGAQTPYGSARTPAMTPGRGGGGGATPGHMSSRQTPGYASSRVNPSVGKTPNPYAASAAKTPNPYAPPAPGAGGGRPPVPAAASGGGWGAPPAAPGGSWGATGGNWGQSPAPQRGGPPPPQPPPGGGAPAGMHPSRAAMLNAANSRGNDWGSNRY</sequence>
<dbReference type="SUPFAM" id="SSF158832">
    <property type="entry name" value="Tex N-terminal region-like"/>
    <property type="match status" value="1"/>
</dbReference>
<dbReference type="Gene3D" id="1.10.10.2740">
    <property type="entry name" value="Spt6, Death-like domain"/>
    <property type="match status" value="1"/>
</dbReference>
<dbReference type="GO" id="GO:0031491">
    <property type="term" value="F:nucleosome binding"/>
    <property type="evidence" value="ECO:0007669"/>
    <property type="project" value="TreeGrafter"/>
</dbReference>
<dbReference type="FunFam" id="1.10.10.2740:FF:000002">
    <property type="entry name" value="Transcription elongation factor Spt6"/>
    <property type="match status" value="1"/>
</dbReference>
<dbReference type="InterPro" id="IPR017072">
    <property type="entry name" value="TF_Spt6"/>
</dbReference>
<dbReference type="InterPro" id="IPR042066">
    <property type="entry name" value="Spt6_death-like"/>
</dbReference>
<keyword evidence="8 10" id="KW-0539">Nucleus</keyword>
<feature type="compositionally biased region" description="Acidic residues" evidence="12">
    <location>
        <begin position="76"/>
        <end position="88"/>
    </location>
</feature>
<feature type="compositionally biased region" description="Basic residues" evidence="12">
    <location>
        <begin position="91"/>
        <end position="102"/>
    </location>
</feature>
<dbReference type="GO" id="GO:0140673">
    <property type="term" value="P:transcription elongation-coupled chromatin remodeling"/>
    <property type="evidence" value="ECO:0007669"/>
    <property type="project" value="InterPro"/>
</dbReference>
<dbReference type="Gene3D" id="1.10.150.850">
    <property type="entry name" value="Spt6, helix-hairpin-helix domain"/>
    <property type="match status" value="2"/>
</dbReference>
<keyword evidence="6 11" id="KW-0727">SH2 domain</keyword>
<dbReference type="GO" id="GO:0008023">
    <property type="term" value="C:transcription elongation factor complex"/>
    <property type="evidence" value="ECO:0007669"/>
    <property type="project" value="TreeGrafter"/>
</dbReference>
<dbReference type="Pfam" id="PF21710">
    <property type="entry name" value="Spt6_S1"/>
    <property type="match status" value="1"/>
</dbReference>
<dbReference type="InterPro" id="IPR036860">
    <property type="entry name" value="SH2_dom_sf"/>
</dbReference>
<dbReference type="InterPro" id="IPR055179">
    <property type="entry name" value="Tex-like_central_region"/>
</dbReference>
<evidence type="ECO:0000256" key="2">
    <source>
        <dbReference type="ARBA" id="ARBA00004286"/>
    </source>
</evidence>
<comment type="function">
    <text evidence="10">Plays a role in maintenance of chromatin structure during RNA polymerase II transcription elongation thereby repressing transcription initiation from cryptic promoters. Mediates the reassembly of nucleosomes onto the promoters of at least a selected set of genes during repression; the nucleosome reassembly is essential for transcriptional repression.</text>
</comment>
<dbReference type="InterPro" id="IPR041692">
    <property type="entry name" value="HHH_9"/>
</dbReference>
<dbReference type="PROSITE" id="PS50001">
    <property type="entry name" value="SH2"/>
    <property type="match status" value="1"/>
</dbReference>
<feature type="compositionally biased region" description="Basic and acidic residues" evidence="12">
    <location>
        <begin position="910"/>
        <end position="926"/>
    </location>
</feature>
<feature type="compositionally biased region" description="Basic residues" evidence="12">
    <location>
        <begin position="125"/>
        <end position="136"/>
    </location>
</feature>
<proteinExistence type="inferred from homology"/>
<dbReference type="PIRSF" id="PIRSF036947">
    <property type="entry name" value="Spt6"/>
    <property type="match status" value="1"/>
</dbReference>
<comment type="function">
    <text evidence="9">Histone H3-H4 chaperone that plays a role in maintenance of chromatin structure during RNA polymerase II transcription elongation thereby repressing transcription initiation from cryptic promoters. Mediates the reassembly of nucleosomes onto the promoters of at least a selected set of genes during repression; the nucleosome reassembly is essential for transcriptional repression. Essential for viability.</text>
</comment>
<feature type="compositionally biased region" description="Low complexity" evidence="12">
    <location>
        <begin position="882"/>
        <end position="891"/>
    </location>
</feature>
<dbReference type="Pfam" id="PF17674">
    <property type="entry name" value="HHH_9"/>
    <property type="match status" value="1"/>
</dbReference>
<dbReference type="CDD" id="cd09928">
    <property type="entry name" value="SH2_Cterm_SPT6_like"/>
    <property type="match status" value="1"/>
</dbReference>
<dbReference type="InterPro" id="IPR035018">
    <property type="entry name" value="Spt6_SH2_C"/>
</dbReference>
<feature type="region of interest" description="Disordered" evidence="12">
    <location>
        <begin position="1528"/>
        <end position="1688"/>
    </location>
</feature>
<feature type="compositionally biased region" description="Polar residues" evidence="12">
    <location>
        <begin position="1675"/>
        <end position="1688"/>
    </location>
</feature>
<feature type="compositionally biased region" description="Basic and acidic residues" evidence="12">
    <location>
        <begin position="195"/>
        <end position="209"/>
    </location>
</feature>
<gene>
    <name evidence="15" type="ORF">M407DRAFT_30136</name>
</gene>
<evidence type="ECO:0000256" key="10">
    <source>
        <dbReference type="PIRNR" id="PIRNR036947"/>
    </source>
</evidence>
<feature type="compositionally biased region" description="Polar residues" evidence="12">
    <location>
        <begin position="852"/>
        <end position="870"/>
    </location>
</feature>
<keyword evidence="5" id="KW-0158">Chromosome</keyword>
<dbReference type="Gene3D" id="3.30.420.140">
    <property type="entry name" value="YqgF/RNase H-like domain"/>
    <property type="match status" value="1"/>
</dbReference>
<dbReference type="InterPro" id="IPR028083">
    <property type="entry name" value="Spt6_acidic_N_dom"/>
</dbReference>
<dbReference type="GO" id="GO:0003677">
    <property type="term" value="F:DNA binding"/>
    <property type="evidence" value="ECO:0007669"/>
    <property type="project" value="InterPro"/>
</dbReference>
<dbReference type="InterPro" id="IPR012337">
    <property type="entry name" value="RNaseH-like_sf"/>
</dbReference>
<keyword evidence="7 10" id="KW-0804">Transcription</keyword>
<dbReference type="SUPFAM" id="SSF47781">
    <property type="entry name" value="RuvA domain 2-like"/>
    <property type="match status" value="2"/>
</dbReference>
<dbReference type="Pfam" id="PF14641">
    <property type="entry name" value="HTH_44"/>
    <property type="match status" value="1"/>
</dbReference>
<feature type="compositionally biased region" description="Gly residues" evidence="12">
    <location>
        <begin position="1630"/>
        <end position="1639"/>
    </location>
</feature>
<dbReference type="HOGENOM" id="CLU_001680_0_1_1"/>
<dbReference type="PROSITE" id="PS50126">
    <property type="entry name" value="S1"/>
    <property type="match status" value="1"/>
</dbReference>